<name>A0AAE3FIS3_9CREN</name>
<dbReference type="PANTHER" id="PTHR37477:SF1">
    <property type="entry name" value="COBALT-PRECORRIN-5A HYDROLASE"/>
    <property type="match status" value="1"/>
</dbReference>
<dbReference type="InterPro" id="IPR038029">
    <property type="entry name" value="GbiG_N_sf"/>
</dbReference>
<dbReference type="PANTHER" id="PTHR37477">
    <property type="entry name" value="COBALT-PRECORRIN-5A HYDROLASE"/>
    <property type="match status" value="1"/>
</dbReference>
<dbReference type="AlphaFoldDB" id="A0AAE3FIS3"/>
<sequence length="316" mass="35162">MYVSRIKIIASSGNKLAEELSSSLEELGYFIVDKKAEALVFFYPLGITVRRIQSILREKLRDPVVISVTDDGSYVIPVIKEHWGGSFLGSIIADLLGSQLILTSRTAQLGLYSVEEFAWINALKIVNPKKILEADKKLIKEGTLKVYSQVRLQRVDGYEFVNDCKEADVVVSYECGDPEKLNMRPYSVMVGLGYSSNAPKEALYYSIKATLKSIFISETRLDFIVVPEVKKDDQKIKEVARTFNSSVIYVPVNDIRGRKQSTPSEVARKYLGVDGVCEPSIEALGGNLVLKRTRRAYGVVTCLGVKQITEGSGFQP</sequence>
<accession>A0AAE3FIS3</accession>
<proteinExistence type="predicted"/>
<dbReference type="SUPFAM" id="SSF159672">
    <property type="entry name" value="CbiG N-terminal domain-like"/>
    <property type="match status" value="1"/>
</dbReference>
<evidence type="ECO:0000313" key="3">
    <source>
        <dbReference type="EMBL" id="MCL7342962.1"/>
    </source>
</evidence>
<dbReference type="Pfam" id="PF01890">
    <property type="entry name" value="CbiG_C"/>
    <property type="match status" value="1"/>
</dbReference>
<dbReference type="InterPro" id="IPR002750">
    <property type="entry name" value="CobE/GbiG_C"/>
</dbReference>
<comment type="caution">
    <text evidence="3">The sequence shown here is derived from an EMBL/GenBank/DDBJ whole genome shotgun (WGS) entry which is preliminary data.</text>
</comment>
<dbReference type="GO" id="GO:0009236">
    <property type="term" value="P:cobalamin biosynthetic process"/>
    <property type="evidence" value="ECO:0007669"/>
    <property type="project" value="InterPro"/>
</dbReference>
<feature type="domain" description="CobE/GbiG C-terminal" evidence="1">
    <location>
        <begin position="189"/>
        <end position="302"/>
    </location>
</feature>
<dbReference type="Gene3D" id="3.40.50.11220">
    <property type="match status" value="1"/>
</dbReference>
<dbReference type="InterPro" id="IPR052553">
    <property type="entry name" value="CbiG_hydrolase"/>
</dbReference>
<evidence type="ECO:0000259" key="2">
    <source>
        <dbReference type="Pfam" id="PF11760"/>
    </source>
</evidence>
<protein>
    <submittedName>
        <fullName evidence="3">Cobalamin biosynthesis protein</fullName>
    </submittedName>
</protein>
<evidence type="ECO:0000259" key="1">
    <source>
        <dbReference type="Pfam" id="PF01890"/>
    </source>
</evidence>
<dbReference type="InterPro" id="IPR021744">
    <property type="entry name" value="CbiG_N"/>
</dbReference>
<dbReference type="InterPro" id="IPR036518">
    <property type="entry name" value="CobE/GbiG_C_sf"/>
</dbReference>
<gene>
    <name evidence="3" type="ORF">TQ35_000015</name>
</gene>
<dbReference type="SUPFAM" id="SSF159664">
    <property type="entry name" value="CobE/GbiG C-terminal domain-like"/>
    <property type="match status" value="1"/>
</dbReference>
<dbReference type="EMBL" id="JZWS02000001">
    <property type="protein sequence ID" value="MCL7342962.1"/>
    <property type="molecule type" value="Genomic_DNA"/>
</dbReference>
<feature type="domain" description="Cobalamin synthesis G N-terminal" evidence="2">
    <location>
        <begin position="35"/>
        <end position="105"/>
    </location>
</feature>
<reference evidence="3" key="1">
    <citation type="submission" date="2022-05" db="EMBL/GenBank/DDBJ databases">
        <title>Metagenome Sequencing of an Archaeal-Dominated Microbial Community from a Hot Spring at the Los Azufres Geothermal Field, Mexico.</title>
        <authorList>
            <person name="Marin-Paredes R."/>
            <person name="Martinez-Romero E."/>
            <person name="Servin-Garciduenas L.E."/>
        </authorList>
    </citation>
    <scope>NUCLEOTIDE SEQUENCE</scope>
    <source>
        <strain evidence="3">AZ1-454</strain>
    </source>
</reference>
<dbReference type="Gene3D" id="3.30.420.180">
    <property type="entry name" value="CobE/GbiG C-terminal domain"/>
    <property type="match status" value="1"/>
</dbReference>
<dbReference type="Pfam" id="PF11760">
    <property type="entry name" value="CbiG_N"/>
    <property type="match status" value="1"/>
</dbReference>
<organism evidence="3">
    <name type="scientific">Candidatus Aramenus sulfurataquae</name>
    <dbReference type="NCBI Taxonomy" id="1326980"/>
    <lineage>
        <taxon>Archaea</taxon>
        <taxon>Thermoproteota</taxon>
        <taxon>Thermoprotei</taxon>
        <taxon>Sulfolobales</taxon>
        <taxon>Sulfolobaceae</taxon>
        <taxon>Candidatus Aramenus</taxon>
    </lineage>
</organism>